<dbReference type="EC" id="4.1.99.12" evidence="4"/>
<comment type="subunit">
    <text evidence="4">Homodimer.</text>
</comment>
<dbReference type="NCBIfam" id="TIGR00506">
    <property type="entry name" value="ribB"/>
    <property type="match status" value="1"/>
</dbReference>
<dbReference type="InterPro" id="IPR000422">
    <property type="entry name" value="DHBP_synthase_RibB"/>
</dbReference>
<dbReference type="AlphaFoldDB" id="A0A420J5Z9"/>
<dbReference type="InterPro" id="IPR017945">
    <property type="entry name" value="DHBP_synth_RibB-like_a/b_dom"/>
</dbReference>
<keyword evidence="2 4" id="KW-0686">Riboflavin biosynthesis</keyword>
<gene>
    <name evidence="5" type="ORF">GcC1_017034</name>
</gene>
<comment type="caution">
    <text evidence="5">The sequence shown here is derived from an EMBL/GenBank/DDBJ whole genome shotgun (WGS) entry which is preliminary data.</text>
</comment>
<dbReference type="UniPathway" id="UPA00275">
    <property type="reaction ID" value="UER00399"/>
</dbReference>
<evidence type="ECO:0000256" key="3">
    <source>
        <dbReference type="ARBA" id="ARBA00022723"/>
    </source>
</evidence>
<keyword evidence="4" id="KW-0460">Magnesium</keyword>
<dbReference type="OrthoDB" id="60371at2759"/>
<comment type="catalytic activity">
    <reaction evidence="4">
        <text>D-ribulose 5-phosphate = (2S)-2-hydroxy-3-oxobutyl phosphate + formate + H(+)</text>
        <dbReference type="Rhea" id="RHEA:18457"/>
        <dbReference type="ChEBI" id="CHEBI:15378"/>
        <dbReference type="ChEBI" id="CHEBI:15740"/>
        <dbReference type="ChEBI" id="CHEBI:58121"/>
        <dbReference type="ChEBI" id="CHEBI:58830"/>
        <dbReference type="EC" id="4.1.99.12"/>
    </reaction>
</comment>
<dbReference type="PANTHER" id="PTHR21327">
    <property type="entry name" value="GTP CYCLOHYDROLASE II-RELATED"/>
    <property type="match status" value="1"/>
</dbReference>
<comment type="pathway">
    <text evidence="1 4">Cofactor biosynthesis; riboflavin biosynthesis; 2-hydroxy-3-oxobutyl phosphate from D-ribulose 5-phosphate: step 1/1.</text>
</comment>
<reference evidence="5 6" key="1">
    <citation type="journal article" date="2018" name="BMC Genomics">
        <title>Comparative genome analyses reveal sequence features reflecting distinct modes of host-adaptation between dicot and monocot powdery mildew.</title>
        <authorList>
            <person name="Wu Y."/>
            <person name="Ma X."/>
            <person name="Pan Z."/>
            <person name="Kale S.D."/>
            <person name="Song Y."/>
            <person name="King H."/>
            <person name="Zhang Q."/>
            <person name="Presley C."/>
            <person name="Deng X."/>
            <person name="Wei C.I."/>
            <person name="Xiao S."/>
        </authorList>
    </citation>
    <scope>NUCLEOTIDE SEQUENCE [LARGE SCALE GENOMIC DNA]</scope>
    <source>
        <strain evidence="5">UCSC1</strain>
    </source>
</reference>
<accession>A0A420J5Z9</accession>
<evidence type="ECO:0000256" key="4">
    <source>
        <dbReference type="RuleBase" id="RU003843"/>
    </source>
</evidence>
<dbReference type="GO" id="GO:0009231">
    <property type="term" value="P:riboflavin biosynthetic process"/>
    <property type="evidence" value="ECO:0007669"/>
    <property type="project" value="UniProtKB-UniPathway"/>
</dbReference>
<evidence type="ECO:0000256" key="2">
    <source>
        <dbReference type="ARBA" id="ARBA00022619"/>
    </source>
</evidence>
<evidence type="ECO:0000313" key="5">
    <source>
        <dbReference type="EMBL" id="RKF82206.1"/>
    </source>
</evidence>
<dbReference type="PANTHER" id="PTHR21327:SF18">
    <property type="entry name" value="3,4-DIHYDROXY-2-BUTANONE 4-PHOSPHATE SYNTHASE"/>
    <property type="match status" value="1"/>
</dbReference>
<dbReference type="GO" id="GO:0005758">
    <property type="term" value="C:mitochondrial intermembrane space"/>
    <property type="evidence" value="ECO:0007669"/>
    <property type="project" value="TreeGrafter"/>
</dbReference>
<keyword evidence="3 4" id="KW-0479">Metal-binding</keyword>
<sequence>MAPGDLIKFDTIQDSIEAFRCGEFIIVLDSPSRENEGDLVIAASKMTPEKMAFMVYHTSGLICTPILPYLAEKLNLPQMVSEVESEDPNKTAYTISIDANHPQITTGISAHDRALTCNTLASSASAVPSSSSKASLNHSLFRRPGHIFPLRAHAGLTRARRGHTEAALEFCRLAGLPMVGVISELVESGAEVEGKAERKKPDMMRGEACLQFAKHWGLKCCSIDDLVKWLEINDQDVRQTGENFK</sequence>
<evidence type="ECO:0000256" key="1">
    <source>
        <dbReference type="ARBA" id="ARBA00004904"/>
    </source>
</evidence>
<organism evidence="5 6">
    <name type="scientific">Golovinomyces cichoracearum</name>
    <dbReference type="NCBI Taxonomy" id="62708"/>
    <lineage>
        <taxon>Eukaryota</taxon>
        <taxon>Fungi</taxon>
        <taxon>Dikarya</taxon>
        <taxon>Ascomycota</taxon>
        <taxon>Pezizomycotina</taxon>
        <taxon>Leotiomycetes</taxon>
        <taxon>Erysiphales</taxon>
        <taxon>Erysiphaceae</taxon>
        <taxon>Golovinomyces</taxon>
    </lineage>
</organism>
<dbReference type="Proteomes" id="UP000285405">
    <property type="component" value="Unassembled WGS sequence"/>
</dbReference>
<name>A0A420J5Z9_9PEZI</name>
<comment type="cofactor">
    <cofactor evidence="4">
        <name>Mg(2+)</name>
        <dbReference type="ChEBI" id="CHEBI:18420"/>
    </cofactor>
    <cofactor evidence="4">
        <name>Mn(2+)</name>
        <dbReference type="ChEBI" id="CHEBI:29035"/>
    </cofactor>
    <text evidence="4">Binds 2 divalent metal cations per subunit. Magnesium or manganese.</text>
</comment>
<dbReference type="SUPFAM" id="SSF55821">
    <property type="entry name" value="YrdC/RibB"/>
    <property type="match status" value="1"/>
</dbReference>
<evidence type="ECO:0000313" key="6">
    <source>
        <dbReference type="Proteomes" id="UP000285405"/>
    </source>
</evidence>
<dbReference type="GO" id="GO:0008686">
    <property type="term" value="F:3,4-dihydroxy-2-butanone-4-phosphate synthase activity"/>
    <property type="evidence" value="ECO:0007669"/>
    <property type="project" value="UniProtKB-EC"/>
</dbReference>
<keyword evidence="4" id="KW-0456">Lyase</keyword>
<keyword evidence="4" id="KW-0464">Manganese</keyword>
<dbReference type="GO" id="GO:0005829">
    <property type="term" value="C:cytosol"/>
    <property type="evidence" value="ECO:0007669"/>
    <property type="project" value="TreeGrafter"/>
</dbReference>
<dbReference type="GO" id="GO:0046872">
    <property type="term" value="F:metal ion binding"/>
    <property type="evidence" value="ECO:0007669"/>
    <property type="project" value="UniProtKB-KW"/>
</dbReference>
<dbReference type="Gene3D" id="3.90.870.10">
    <property type="entry name" value="DHBP synthase"/>
    <property type="match status" value="1"/>
</dbReference>
<dbReference type="Pfam" id="PF00926">
    <property type="entry name" value="DHBP_synthase"/>
    <property type="match status" value="1"/>
</dbReference>
<comment type="similarity">
    <text evidence="4">Belongs to the DHBP synthase family.</text>
</comment>
<proteinExistence type="inferred from homology"/>
<protein>
    <recommendedName>
        <fullName evidence="4">3,4-dihydroxy-2-butanone 4-phosphate synthase</fullName>
        <shortName evidence="4">DHBP synthase</shortName>
        <ecNumber evidence="4">4.1.99.12</ecNumber>
    </recommendedName>
</protein>
<dbReference type="EMBL" id="MCBR01001731">
    <property type="protein sequence ID" value="RKF82206.1"/>
    <property type="molecule type" value="Genomic_DNA"/>
</dbReference>
<comment type="function">
    <text evidence="4">Catalyzes the conversion of D-ribulose 5-phosphate to formate and 3,4-dihydroxy-2-butanone 4-phosphate.</text>
</comment>